<reference evidence="2" key="1">
    <citation type="journal article" date="2023" name="Mol. Phylogenet. Evol.">
        <title>Genome-scale phylogeny and comparative genomics of the fungal order Sordariales.</title>
        <authorList>
            <person name="Hensen N."/>
            <person name="Bonometti L."/>
            <person name="Westerberg I."/>
            <person name="Brannstrom I.O."/>
            <person name="Guillou S."/>
            <person name="Cros-Aarteil S."/>
            <person name="Calhoun S."/>
            <person name="Haridas S."/>
            <person name="Kuo A."/>
            <person name="Mondo S."/>
            <person name="Pangilinan J."/>
            <person name="Riley R."/>
            <person name="LaButti K."/>
            <person name="Andreopoulos B."/>
            <person name="Lipzen A."/>
            <person name="Chen C."/>
            <person name="Yan M."/>
            <person name="Daum C."/>
            <person name="Ng V."/>
            <person name="Clum A."/>
            <person name="Steindorff A."/>
            <person name="Ohm R.A."/>
            <person name="Martin F."/>
            <person name="Silar P."/>
            <person name="Natvig D.O."/>
            <person name="Lalanne C."/>
            <person name="Gautier V."/>
            <person name="Ament-Velasquez S.L."/>
            <person name="Kruys A."/>
            <person name="Hutchinson M.I."/>
            <person name="Powell A.J."/>
            <person name="Barry K."/>
            <person name="Miller A.N."/>
            <person name="Grigoriev I.V."/>
            <person name="Debuchy R."/>
            <person name="Gladieux P."/>
            <person name="Hiltunen Thoren M."/>
            <person name="Johannesson H."/>
        </authorList>
    </citation>
    <scope>NUCLEOTIDE SEQUENCE</scope>
    <source>
        <strain evidence="2">CBS 731.68</strain>
    </source>
</reference>
<proteinExistence type="predicted"/>
<comment type="caution">
    <text evidence="2">The sequence shown here is derived from an EMBL/GenBank/DDBJ whole genome shotgun (WGS) entry which is preliminary data.</text>
</comment>
<feature type="region of interest" description="Disordered" evidence="1">
    <location>
        <begin position="266"/>
        <end position="289"/>
    </location>
</feature>
<evidence type="ECO:0000313" key="2">
    <source>
        <dbReference type="EMBL" id="KAK4129458.1"/>
    </source>
</evidence>
<dbReference type="Proteomes" id="UP001302602">
    <property type="component" value="Unassembled WGS sequence"/>
</dbReference>
<dbReference type="AlphaFoldDB" id="A0AAN6Z9D8"/>
<gene>
    <name evidence="2" type="ORF">N657DRAFT_640087</name>
</gene>
<protein>
    <submittedName>
        <fullName evidence="2">Uncharacterized protein</fullName>
    </submittedName>
</protein>
<dbReference type="RefSeq" id="XP_062653229.1">
    <property type="nucleotide sequence ID" value="XM_062791900.1"/>
</dbReference>
<dbReference type="GeneID" id="87828669"/>
<sequence length="322" mass="36944">MDMWDGKSAFLHALNSSRLRTPGLCFEILQSIVFRQVRKRAQRKVKAGNPTWVKHPYRTIQPAGTRQKEALSWRTCLWGMFGRRISSWYLTLTHRAAPCCCRRVCWYRLFPVEQGSHSPGPWRSLAPLPFGCCFLLIGRIDVLVFDRYDARCRISSSKPIQRATNVHRSRADKPRRRRPAPLVLHTSRQAGSRLTKRVVFFRAVLTHGPSCSPLARRVRAQSTIRRPPFSSSPTQDSKLTLAIRRARARERSGAVWSPLPLFNERRRKQDFQDDPRQPNQSRPFDSCRSSLAASHPSELLTPSSHLLLERTYPVLAAIARAS</sequence>
<reference evidence="2" key="2">
    <citation type="submission" date="2023-05" db="EMBL/GenBank/DDBJ databases">
        <authorList>
            <consortium name="Lawrence Berkeley National Laboratory"/>
            <person name="Steindorff A."/>
            <person name="Hensen N."/>
            <person name="Bonometti L."/>
            <person name="Westerberg I."/>
            <person name="Brannstrom I.O."/>
            <person name="Guillou S."/>
            <person name="Cros-Aarteil S."/>
            <person name="Calhoun S."/>
            <person name="Haridas S."/>
            <person name="Kuo A."/>
            <person name="Mondo S."/>
            <person name="Pangilinan J."/>
            <person name="Riley R."/>
            <person name="Labutti K."/>
            <person name="Andreopoulos B."/>
            <person name="Lipzen A."/>
            <person name="Chen C."/>
            <person name="Yanf M."/>
            <person name="Daum C."/>
            <person name="Ng V."/>
            <person name="Clum A."/>
            <person name="Ohm R."/>
            <person name="Martin F."/>
            <person name="Silar P."/>
            <person name="Natvig D."/>
            <person name="Lalanne C."/>
            <person name="Gautier V."/>
            <person name="Ament-Velasquez S.L."/>
            <person name="Kruys A."/>
            <person name="Hutchinson M.I."/>
            <person name="Powell A.J."/>
            <person name="Barry K."/>
            <person name="Miller A.N."/>
            <person name="Grigoriev I.V."/>
            <person name="Debuchy R."/>
            <person name="Gladieux P."/>
            <person name="Thoren M.H."/>
            <person name="Johannesson H."/>
        </authorList>
    </citation>
    <scope>NUCLEOTIDE SEQUENCE</scope>
    <source>
        <strain evidence="2">CBS 731.68</strain>
    </source>
</reference>
<keyword evidence="3" id="KW-1185">Reference proteome</keyword>
<name>A0AAN6Z9D8_9PEZI</name>
<feature type="compositionally biased region" description="Basic and acidic residues" evidence="1">
    <location>
        <begin position="266"/>
        <end position="276"/>
    </location>
</feature>
<organism evidence="2 3">
    <name type="scientific">Parathielavia appendiculata</name>
    <dbReference type="NCBI Taxonomy" id="2587402"/>
    <lineage>
        <taxon>Eukaryota</taxon>
        <taxon>Fungi</taxon>
        <taxon>Dikarya</taxon>
        <taxon>Ascomycota</taxon>
        <taxon>Pezizomycotina</taxon>
        <taxon>Sordariomycetes</taxon>
        <taxon>Sordariomycetidae</taxon>
        <taxon>Sordariales</taxon>
        <taxon>Chaetomiaceae</taxon>
        <taxon>Parathielavia</taxon>
    </lineage>
</organism>
<accession>A0AAN6Z9D8</accession>
<feature type="region of interest" description="Disordered" evidence="1">
    <location>
        <begin position="216"/>
        <end position="238"/>
    </location>
</feature>
<feature type="compositionally biased region" description="Polar residues" evidence="1">
    <location>
        <begin position="220"/>
        <end position="238"/>
    </location>
</feature>
<evidence type="ECO:0000256" key="1">
    <source>
        <dbReference type="SAM" id="MobiDB-lite"/>
    </source>
</evidence>
<dbReference type="EMBL" id="MU853223">
    <property type="protein sequence ID" value="KAK4129458.1"/>
    <property type="molecule type" value="Genomic_DNA"/>
</dbReference>
<evidence type="ECO:0000313" key="3">
    <source>
        <dbReference type="Proteomes" id="UP001302602"/>
    </source>
</evidence>
<feature type="compositionally biased region" description="Polar residues" evidence="1">
    <location>
        <begin position="277"/>
        <end position="289"/>
    </location>
</feature>